<reference evidence="5 6" key="1">
    <citation type="submission" date="2018-09" db="EMBL/GenBank/DDBJ databases">
        <title>Arachidicoccus sp. nov., a bacterium isolated from soil.</title>
        <authorList>
            <person name="Weon H.-Y."/>
            <person name="Kwon S.-W."/>
            <person name="Lee S.A."/>
        </authorList>
    </citation>
    <scope>NUCLEOTIDE SEQUENCE [LARGE SCALE GENOMIC DNA]</scope>
    <source>
        <strain evidence="5 6">KIS59-12</strain>
    </source>
</reference>
<evidence type="ECO:0000313" key="6">
    <source>
        <dbReference type="Proteomes" id="UP000266118"/>
    </source>
</evidence>
<evidence type="ECO:0000256" key="1">
    <source>
        <dbReference type="ARBA" id="ARBA00008857"/>
    </source>
</evidence>
<keyword evidence="6" id="KW-1185">Reference proteome</keyword>
<protein>
    <submittedName>
        <fullName evidence="5">Site-specific integrase</fullName>
    </submittedName>
</protein>
<dbReference type="SUPFAM" id="SSF56349">
    <property type="entry name" value="DNA breaking-rejoining enzymes"/>
    <property type="match status" value="1"/>
</dbReference>
<keyword evidence="2" id="KW-0238">DNA-binding</keyword>
<dbReference type="InterPro" id="IPR010998">
    <property type="entry name" value="Integrase_recombinase_N"/>
</dbReference>
<dbReference type="PANTHER" id="PTHR30349">
    <property type="entry name" value="PHAGE INTEGRASE-RELATED"/>
    <property type="match status" value="1"/>
</dbReference>
<dbReference type="PANTHER" id="PTHR30349:SF64">
    <property type="entry name" value="PROPHAGE INTEGRASE INTD-RELATED"/>
    <property type="match status" value="1"/>
</dbReference>
<dbReference type="InterPro" id="IPR013762">
    <property type="entry name" value="Integrase-like_cat_sf"/>
</dbReference>
<gene>
    <name evidence="5" type="ORF">D6B99_07590</name>
</gene>
<dbReference type="GO" id="GO:0006310">
    <property type="term" value="P:DNA recombination"/>
    <property type="evidence" value="ECO:0007669"/>
    <property type="project" value="UniProtKB-KW"/>
</dbReference>
<dbReference type="GO" id="GO:0003677">
    <property type="term" value="F:DNA binding"/>
    <property type="evidence" value="ECO:0007669"/>
    <property type="project" value="UniProtKB-KW"/>
</dbReference>
<dbReference type="InterPro" id="IPR011010">
    <property type="entry name" value="DNA_brk_join_enz"/>
</dbReference>
<dbReference type="KEGG" id="ark:D6B99_07590"/>
<dbReference type="EMBL" id="CP032489">
    <property type="protein sequence ID" value="AYD47479.1"/>
    <property type="molecule type" value="Genomic_DNA"/>
</dbReference>
<proteinExistence type="inferred from homology"/>
<dbReference type="CDD" id="cd01185">
    <property type="entry name" value="INTN1_C_like"/>
    <property type="match status" value="1"/>
</dbReference>
<dbReference type="Proteomes" id="UP000266118">
    <property type="component" value="Chromosome"/>
</dbReference>
<dbReference type="InterPro" id="IPR035386">
    <property type="entry name" value="Arm-DNA-bind_5"/>
</dbReference>
<dbReference type="OrthoDB" id="892893at2"/>
<evidence type="ECO:0000259" key="4">
    <source>
        <dbReference type="PROSITE" id="PS51898"/>
    </source>
</evidence>
<evidence type="ECO:0000256" key="2">
    <source>
        <dbReference type="ARBA" id="ARBA00023125"/>
    </source>
</evidence>
<dbReference type="InterPro" id="IPR050090">
    <property type="entry name" value="Tyrosine_recombinase_XerCD"/>
</dbReference>
<name>A0A386HPA9_9BACT</name>
<dbReference type="Pfam" id="PF13102">
    <property type="entry name" value="Phage_int_SAM_5"/>
    <property type="match status" value="1"/>
</dbReference>
<dbReference type="InterPro" id="IPR002104">
    <property type="entry name" value="Integrase_catalytic"/>
</dbReference>
<dbReference type="PROSITE" id="PS51898">
    <property type="entry name" value="TYR_RECOMBINASE"/>
    <property type="match status" value="1"/>
</dbReference>
<dbReference type="InterPro" id="IPR025269">
    <property type="entry name" value="SAM-like_dom"/>
</dbReference>
<evidence type="ECO:0000256" key="3">
    <source>
        <dbReference type="ARBA" id="ARBA00023172"/>
    </source>
</evidence>
<dbReference type="Pfam" id="PF17293">
    <property type="entry name" value="Arm-DNA-bind_5"/>
    <property type="match status" value="1"/>
</dbReference>
<organism evidence="5 6">
    <name type="scientific">Arachidicoccus soli</name>
    <dbReference type="NCBI Taxonomy" id="2341117"/>
    <lineage>
        <taxon>Bacteria</taxon>
        <taxon>Pseudomonadati</taxon>
        <taxon>Bacteroidota</taxon>
        <taxon>Chitinophagia</taxon>
        <taxon>Chitinophagales</taxon>
        <taxon>Chitinophagaceae</taxon>
        <taxon>Arachidicoccus</taxon>
    </lineage>
</organism>
<dbReference type="RefSeq" id="WP_119986646.1">
    <property type="nucleotide sequence ID" value="NZ_CP032489.1"/>
</dbReference>
<dbReference type="AlphaFoldDB" id="A0A386HPA9"/>
<comment type="similarity">
    <text evidence="1">Belongs to the 'phage' integrase family.</text>
</comment>
<dbReference type="Gene3D" id="1.10.150.130">
    <property type="match status" value="1"/>
</dbReference>
<keyword evidence="3" id="KW-0233">DNA recombination</keyword>
<dbReference type="Gene3D" id="1.10.443.10">
    <property type="entry name" value="Intergrase catalytic core"/>
    <property type="match status" value="1"/>
</dbReference>
<evidence type="ECO:0000313" key="5">
    <source>
        <dbReference type="EMBL" id="AYD47479.1"/>
    </source>
</evidence>
<accession>A0A386HPA9</accession>
<sequence length="419" mass="49086">MLERNFGLFFFLKKPSPYRRGPWLLFMRIVVDGVRCEVSLKRRWEPDDWLPTPACRAIGNSAAEQEINTYIDVMKVKVYEARTSLIMKGQHITAQDLKDIATGALQRQRMFLVIFDKHINTVEKLVGKEYSKDTWQRYQRVFRYTRDFIRWKYHQSDLNIYSLDLAFIKEFYVWLRGDKNIAHNTCIKYIFLMKSVVLLCRDNGWLSNDPFARFDMSLKDVETVFLTTQELEAIASKDIQSERLSLVRDIYIFCCLTSLAFIDVKQLKRSEVTVGIDGKLWIDKKRQKSKVPTKVPLLPITKQILEKYKNQPYCVEKDLLLPVLSNARYNEYLKEIAAICGINKRLTSHTARHTFGTTVTLSNGVPIESVRQMMGHKKMSQTEHYAKILPAKVSEDMQQLEKKLKKKKFLEAYHIGDVK</sequence>
<feature type="domain" description="Tyr recombinase" evidence="4">
    <location>
        <begin position="221"/>
        <end position="405"/>
    </location>
</feature>
<dbReference type="GO" id="GO:0015074">
    <property type="term" value="P:DNA integration"/>
    <property type="evidence" value="ECO:0007669"/>
    <property type="project" value="InterPro"/>
</dbReference>
<dbReference type="Pfam" id="PF00589">
    <property type="entry name" value="Phage_integrase"/>
    <property type="match status" value="1"/>
</dbReference>